<gene>
    <name evidence="1" type="ORF">JoomaDRAFT_2962</name>
</gene>
<protein>
    <submittedName>
        <fullName evidence="1">Uncharacterized protein</fullName>
    </submittedName>
</protein>
<reference evidence="1 2" key="1">
    <citation type="submission" date="2012-02" db="EMBL/GenBank/DDBJ databases">
        <title>Improved High-Quality Draft genome of Joostella marina DSM 19592.</title>
        <authorList>
            <consortium name="US DOE Joint Genome Institute (JGI-PGF)"/>
            <person name="Lucas S."/>
            <person name="Copeland A."/>
            <person name="Lapidus A."/>
            <person name="Bruce D."/>
            <person name="Goodwin L."/>
            <person name="Pitluck S."/>
            <person name="Peters L."/>
            <person name="Chertkov O."/>
            <person name="Ovchinnikova G."/>
            <person name="Kyrpides N."/>
            <person name="Mavromatis K."/>
            <person name="Detter J.C."/>
            <person name="Han C."/>
            <person name="Land M."/>
            <person name="Hauser L."/>
            <person name="Markowitz V."/>
            <person name="Cheng J.-F."/>
            <person name="Hugenholtz P."/>
            <person name="Woyke T."/>
            <person name="Wu D."/>
            <person name="Tindall B."/>
            <person name="Brambilla E."/>
            <person name="Klenk H.-P."/>
            <person name="Eisen J.A."/>
        </authorList>
    </citation>
    <scope>NUCLEOTIDE SEQUENCE [LARGE SCALE GENOMIC DNA]</scope>
    <source>
        <strain evidence="1 2">DSM 19592</strain>
    </source>
</reference>
<dbReference type="Proteomes" id="UP000004690">
    <property type="component" value="Unassembled WGS sequence"/>
</dbReference>
<keyword evidence="2" id="KW-1185">Reference proteome</keyword>
<dbReference type="AlphaFoldDB" id="I3C8H6"/>
<proteinExistence type="predicted"/>
<evidence type="ECO:0000313" key="2">
    <source>
        <dbReference type="Proteomes" id="UP000004690"/>
    </source>
</evidence>
<accession>I3C8H6</accession>
<organism evidence="1 2">
    <name type="scientific">Galbibacter orientalis DSM 19592</name>
    <dbReference type="NCBI Taxonomy" id="926559"/>
    <lineage>
        <taxon>Bacteria</taxon>
        <taxon>Pseudomonadati</taxon>
        <taxon>Bacteroidota</taxon>
        <taxon>Flavobacteriia</taxon>
        <taxon>Flavobacteriales</taxon>
        <taxon>Flavobacteriaceae</taxon>
        <taxon>Galbibacter</taxon>
    </lineage>
</organism>
<name>I3C8H6_9FLAO</name>
<dbReference type="HOGENOM" id="CLU_2246348_0_0_10"/>
<dbReference type="EMBL" id="JH651379">
    <property type="protein sequence ID" value="EIJ39919.1"/>
    <property type="molecule type" value="Genomic_DNA"/>
</dbReference>
<sequence>MDSKLIKEIINSQEPIAIMKYFEWPIFSNDYANARYTILRIDKKHNDIHELNIPFNLVPFILSKTGCFTKVLRLNEGIVWERMGFRELVKSNIPKAKIHQLINK</sequence>
<evidence type="ECO:0000313" key="1">
    <source>
        <dbReference type="EMBL" id="EIJ39919.1"/>
    </source>
</evidence>
<dbReference type="STRING" id="926559.JoomaDRAFT_2962"/>
<dbReference type="eggNOG" id="ENOG50346XF">
    <property type="taxonomic scope" value="Bacteria"/>
</dbReference>